<dbReference type="PANTHER" id="PTHR34936:SF7">
    <property type="entry name" value="NADH-UBIQUINONE OXIDOREDUCTASE CHAIN 5"/>
    <property type="match status" value="1"/>
</dbReference>
<keyword evidence="1" id="KW-1133">Transmembrane helix</keyword>
<dbReference type="PANTHER" id="PTHR34936">
    <property type="entry name" value="EXPRESSED PROTEIN"/>
    <property type="match status" value="1"/>
</dbReference>
<dbReference type="EMBL" id="CM035408">
    <property type="protein sequence ID" value="KAH7442711.1"/>
    <property type="molecule type" value="Genomic_DNA"/>
</dbReference>
<keyword evidence="1" id="KW-0812">Transmembrane</keyword>
<keyword evidence="1" id="KW-0472">Membrane</keyword>
<organism evidence="2 3">
    <name type="scientific">Ceratopteris richardii</name>
    <name type="common">Triangle waterfern</name>
    <dbReference type="NCBI Taxonomy" id="49495"/>
    <lineage>
        <taxon>Eukaryota</taxon>
        <taxon>Viridiplantae</taxon>
        <taxon>Streptophyta</taxon>
        <taxon>Embryophyta</taxon>
        <taxon>Tracheophyta</taxon>
        <taxon>Polypodiopsida</taxon>
        <taxon>Polypodiidae</taxon>
        <taxon>Polypodiales</taxon>
        <taxon>Pteridineae</taxon>
        <taxon>Pteridaceae</taxon>
        <taxon>Parkerioideae</taxon>
        <taxon>Ceratopteris</taxon>
    </lineage>
</organism>
<sequence length="105" mass="12290">MITRANLAEQLRDHQLRYQQSWATLSFFSSTANIMTRADATWALLMAIIFFSLITIGFIAFHTHYNRLAASLLVMAMLLLLCLKVIRYKRLAKRRQRRMLLPLSM</sequence>
<gene>
    <name evidence="2" type="ORF">KP509_03G100700</name>
</gene>
<dbReference type="OrthoDB" id="1937310at2759"/>
<comment type="caution">
    <text evidence="2">The sequence shown here is derived from an EMBL/GenBank/DDBJ whole genome shotgun (WGS) entry which is preliminary data.</text>
</comment>
<evidence type="ECO:0000313" key="2">
    <source>
        <dbReference type="EMBL" id="KAH7442711.1"/>
    </source>
</evidence>
<feature type="transmembrane region" description="Helical" evidence="1">
    <location>
        <begin position="42"/>
        <end position="62"/>
    </location>
</feature>
<dbReference type="AlphaFoldDB" id="A0A8T2V2K0"/>
<accession>A0A8T2V2K0</accession>
<evidence type="ECO:0000313" key="3">
    <source>
        <dbReference type="Proteomes" id="UP000825935"/>
    </source>
</evidence>
<dbReference type="OMA" id="RADATWA"/>
<proteinExistence type="predicted"/>
<evidence type="ECO:0000256" key="1">
    <source>
        <dbReference type="SAM" id="Phobius"/>
    </source>
</evidence>
<dbReference type="Proteomes" id="UP000825935">
    <property type="component" value="Chromosome 3"/>
</dbReference>
<name>A0A8T2V2K0_CERRI</name>
<protein>
    <submittedName>
        <fullName evidence="2">Uncharacterized protein</fullName>
    </submittedName>
</protein>
<keyword evidence="3" id="KW-1185">Reference proteome</keyword>
<reference evidence="2" key="1">
    <citation type="submission" date="2021-08" db="EMBL/GenBank/DDBJ databases">
        <title>WGS assembly of Ceratopteris richardii.</title>
        <authorList>
            <person name="Marchant D.B."/>
            <person name="Chen G."/>
            <person name="Jenkins J."/>
            <person name="Shu S."/>
            <person name="Leebens-Mack J."/>
            <person name="Grimwood J."/>
            <person name="Schmutz J."/>
            <person name="Soltis P."/>
            <person name="Soltis D."/>
            <person name="Chen Z.-H."/>
        </authorList>
    </citation>
    <scope>NUCLEOTIDE SEQUENCE</scope>
    <source>
        <strain evidence="2">Whitten #5841</strain>
        <tissue evidence="2">Leaf</tissue>
    </source>
</reference>
<feature type="transmembrane region" description="Helical" evidence="1">
    <location>
        <begin position="68"/>
        <end position="86"/>
    </location>
</feature>